<feature type="transmembrane region" description="Helical" evidence="5">
    <location>
        <begin position="476"/>
        <end position="494"/>
    </location>
</feature>
<dbReference type="InterPro" id="IPR051533">
    <property type="entry name" value="WaaL-like"/>
</dbReference>
<feature type="domain" description="O-antigen ligase-related" evidence="6">
    <location>
        <begin position="273"/>
        <end position="434"/>
    </location>
</feature>
<evidence type="ECO:0000256" key="2">
    <source>
        <dbReference type="ARBA" id="ARBA00022692"/>
    </source>
</evidence>
<evidence type="ECO:0000256" key="4">
    <source>
        <dbReference type="ARBA" id="ARBA00023136"/>
    </source>
</evidence>
<evidence type="ECO:0000256" key="1">
    <source>
        <dbReference type="ARBA" id="ARBA00004141"/>
    </source>
</evidence>
<feature type="transmembrane region" description="Helical" evidence="5">
    <location>
        <begin position="266"/>
        <end position="283"/>
    </location>
</feature>
<evidence type="ECO:0000259" key="6">
    <source>
        <dbReference type="Pfam" id="PF04932"/>
    </source>
</evidence>
<proteinExistence type="predicted"/>
<evidence type="ECO:0000256" key="3">
    <source>
        <dbReference type="ARBA" id="ARBA00022989"/>
    </source>
</evidence>
<organism evidence="7 8">
    <name type="scientific">Candidatus Komeilibacteria bacterium RIFCSPLOWO2_02_FULL_48_11</name>
    <dbReference type="NCBI Taxonomy" id="1798553"/>
    <lineage>
        <taxon>Bacteria</taxon>
        <taxon>Candidatus Komeiliibacteriota</taxon>
    </lineage>
</organism>
<dbReference type="PANTHER" id="PTHR37422">
    <property type="entry name" value="TEICHURONIC ACID BIOSYNTHESIS PROTEIN TUAE"/>
    <property type="match status" value="1"/>
</dbReference>
<feature type="transmembrane region" description="Helical" evidence="5">
    <location>
        <begin position="320"/>
        <end position="341"/>
    </location>
</feature>
<reference evidence="7 8" key="1">
    <citation type="journal article" date="2016" name="Nat. Commun.">
        <title>Thousands of microbial genomes shed light on interconnected biogeochemical processes in an aquifer system.</title>
        <authorList>
            <person name="Anantharaman K."/>
            <person name="Brown C.T."/>
            <person name="Hug L.A."/>
            <person name="Sharon I."/>
            <person name="Castelle C.J."/>
            <person name="Probst A.J."/>
            <person name="Thomas B.C."/>
            <person name="Singh A."/>
            <person name="Wilkins M.J."/>
            <person name="Karaoz U."/>
            <person name="Brodie E.L."/>
            <person name="Williams K.H."/>
            <person name="Hubbard S.S."/>
            <person name="Banfield J.F."/>
        </authorList>
    </citation>
    <scope>NUCLEOTIDE SEQUENCE [LARGE SCALE GENOMIC DNA]</scope>
</reference>
<feature type="transmembrane region" description="Helical" evidence="5">
    <location>
        <begin position="144"/>
        <end position="161"/>
    </location>
</feature>
<accession>A0A1G2BSG8</accession>
<evidence type="ECO:0000256" key="5">
    <source>
        <dbReference type="SAM" id="Phobius"/>
    </source>
</evidence>
<evidence type="ECO:0000313" key="7">
    <source>
        <dbReference type="EMBL" id="OGY91350.1"/>
    </source>
</evidence>
<feature type="transmembrane region" description="Helical" evidence="5">
    <location>
        <begin position="57"/>
        <end position="75"/>
    </location>
</feature>
<protein>
    <recommendedName>
        <fullName evidence="6">O-antigen ligase-related domain-containing protein</fullName>
    </recommendedName>
</protein>
<name>A0A1G2BSG8_9BACT</name>
<dbReference type="AlphaFoldDB" id="A0A1G2BSG8"/>
<dbReference type="PANTHER" id="PTHR37422:SF13">
    <property type="entry name" value="LIPOPOLYSACCHARIDE BIOSYNTHESIS PROTEIN PA4999-RELATED"/>
    <property type="match status" value="1"/>
</dbReference>
<sequence>MIQLNKKLIVTTFCLIILAEALSFVTFLHPGVNPWVFEAVALAALALTVWKLEWGVYLVFAELVIGSFGKLFVIQFGGIELSIRVVLWLIVLSVWLAHVVKTRRIAFFHSQFFKPYLALAIVLTWGIVWGWARANDFGDMFFDVNNYLYFLLIFPVYEVLAQKRDATLLSGGQVNRVFTILTAAIAWLSIKTIVLFYIFSHELFGLQDVLYAWSRKFQLVEITSIGPTVLASRVFMQSQVWILFGLFVAFSVILNGAKPARGWLRSRVRSLAMTVLLSAAIIMSLSRSFWLAAVVSLALLVTLLLFVFRERILSVLRFSGIMVGVIALGVSLTLGVANFPIPAGSSGSSVITERATKFSGEAAASSRYSQIRPLLTAIAKHPAIGSGFGQAVTYQSKDPRVLKSHPDGWYTTTAFELGWLEMWLKLGLVGLGAYLYLLWRILKAGWQRIKATRIYELHPYDPNKNSEHSDVHSGHLDRYMILGALVGLIAIIITHGVSPYLNHPLGIGVVMLVTALVDKEN</sequence>
<comment type="caution">
    <text evidence="7">The sequence shown here is derived from an EMBL/GenBank/DDBJ whole genome shotgun (WGS) entry which is preliminary data.</text>
</comment>
<feature type="transmembrane region" description="Helical" evidence="5">
    <location>
        <begin position="289"/>
        <end position="308"/>
    </location>
</feature>
<dbReference type="GO" id="GO:0016020">
    <property type="term" value="C:membrane"/>
    <property type="evidence" value="ECO:0007669"/>
    <property type="project" value="UniProtKB-SubCell"/>
</dbReference>
<dbReference type="InterPro" id="IPR007016">
    <property type="entry name" value="O-antigen_ligase-rel_domated"/>
</dbReference>
<dbReference type="Proteomes" id="UP000178109">
    <property type="component" value="Unassembled WGS sequence"/>
</dbReference>
<keyword evidence="3 5" id="KW-1133">Transmembrane helix</keyword>
<feature type="transmembrane region" description="Helical" evidence="5">
    <location>
        <begin position="177"/>
        <end position="199"/>
    </location>
</feature>
<keyword evidence="2 5" id="KW-0812">Transmembrane</keyword>
<gene>
    <name evidence="7" type="ORF">A3H70_02670</name>
</gene>
<dbReference type="EMBL" id="MHKO01000048">
    <property type="protein sequence ID" value="OGY91350.1"/>
    <property type="molecule type" value="Genomic_DNA"/>
</dbReference>
<feature type="transmembrane region" description="Helical" evidence="5">
    <location>
        <begin position="81"/>
        <end position="100"/>
    </location>
</feature>
<comment type="subcellular location">
    <subcellularLocation>
        <location evidence="1">Membrane</location>
        <topology evidence="1">Multi-pass membrane protein</topology>
    </subcellularLocation>
</comment>
<feature type="transmembrane region" description="Helical" evidence="5">
    <location>
        <begin position="33"/>
        <end position="50"/>
    </location>
</feature>
<feature type="transmembrane region" description="Helical" evidence="5">
    <location>
        <begin position="234"/>
        <end position="254"/>
    </location>
</feature>
<keyword evidence="4 5" id="KW-0472">Membrane</keyword>
<feature type="transmembrane region" description="Helical" evidence="5">
    <location>
        <begin position="422"/>
        <end position="442"/>
    </location>
</feature>
<dbReference type="Pfam" id="PF04932">
    <property type="entry name" value="Wzy_C"/>
    <property type="match status" value="1"/>
</dbReference>
<feature type="transmembrane region" description="Helical" evidence="5">
    <location>
        <begin position="112"/>
        <end position="132"/>
    </location>
</feature>
<evidence type="ECO:0000313" key="8">
    <source>
        <dbReference type="Proteomes" id="UP000178109"/>
    </source>
</evidence>